<dbReference type="PATRIC" id="fig|86416.3.peg.3476"/>
<accession>R4K987</accession>
<dbReference type="InterPro" id="IPR035906">
    <property type="entry name" value="MetI-like_sf"/>
</dbReference>
<feature type="transmembrane region" description="Helical" evidence="5">
    <location>
        <begin position="98"/>
        <end position="126"/>
    </location>
</feature>
<dbReference type="CDD" id="cd06261">
    <property type="entry name" value="TM_PBP2"/>
    <property type="match status" value="1"/>
</dbReference>
<evidence type="ECO:0000313" key="7">
    <source>
        <dbReference type="EMBL" id="AGK98271.1"/>
    </source>
</evidence>
<organism evidence="7 8">
    <name type="scientific">Clostridium pasteurianum BC1</name>
    <dbReference type="NCBI Taxonomy" id="86416"/>
    <lineage>
        <taxon>Bacteria</taxon>
        <taxon>Bacillati</taxon>
        <taxon>Bacillota</taxon>
        <taxon>Clostridia</taxon>
        <taxon>Eubacteriales</taxon>
        <taxon>Clostridiaceae</taxon>
        <taxon>Clostridium</taxon>
    </lineage>
</organism>
<evidence type="ECO:0000256" key="2">
    <source>
        <dbReference type="ARBA" id="ARBA00022692"/>
    </source>
</evidence>
<dbReference type="InterPro" id="IPR000515">
    <property type="entry name" value="MetI-like"/>
</dbReference>
<dbReference type="HOGENOM" id="CLU_016047_14_2_9"/>
<dbReference type="SUPFAM" id="SSF161098">
    <property type="entry name" value="MetI-like"/>
    <property type="match status" value="1"/>
</dbReference>
<sequence length="233" mass="25069">MDMIIRGIVHAFELLISGDRDILNIVMVTLKVSGTATLISVIIGVPFGTWMALKEFKGKNVLSSLVNFGMGLPPVVVGLIVSLILWRYGPLGDMQIMYTVPAMIIAQSLVAIPIIIGLSFAAILNINPKLRLQLISLGAEPFQVSIILIKEAKLGLMAAVIAGFGRVISEVGASMMVGGNIKGKTRILTTAIVLEVDKGDYDIAIAVALILLLITYIIVALLTFLQHNERSNY</sequence>
<name>R4K987_CLOPA</name>
<feature type="domain" description="ABC transmembrane type-1" evidence="6">
    <location>
        <begin position="26"/>
        <end position="222"/>
    </location>
</feature>
<dbReference type="KEGG" id="cpas:Clopa_3481"/>
<keyword evidence="4 5" id="KW-0472">Membrane</keyword>
<comment type="subcellular location">
    <subcellularLocation>
        <location evidence="5">Cell membrane</location>
        <topology evidence="5">Multi-pass membrane protein</topology>
    </subcellularLocation>
    <subcellularLocation>
        <location evidence="1">Membrane</location>
        <topology evidence="1">Multi-pass membrane protein</topology>
    </subcellularLocation>
</comment>
<dbReference type="Proteomes" id="UP000013523">
    <property type="component" value="Chromosome"/>
</dbReference>
<dbReference type="Pfam" id="PF00528">
    <property type="entry name" value="BPD_transp_1"/>
    <property type="match status" value="1"/>
</dbReference>
<dbReference type="InterPro" id="IPR049783">
    <property type="entry name" value="ABC_perm_TupB-like"/>
</dbReference>
<comment type="similarity">
    <text evidence="5">Belongs to the binding-protein-dependent transport system permease family.</text>
</comment>
<keyword evidence="8" id="KW-1185">Reference proteome</keyword>
<keyword evidence="5" id="KW-0813">Transport</keyword>
<dbReference type="NCBIfam" id="NF038017">
    <property type="entry name" value="ABC_perm1"/>
    <property type="match status" value="1"/>
</dbReference>
<evidence type="ECO:0000256" key="4">
    <source>
        <dbReference type="ARBA" id="ARBA00023136"/>
    </source>
</evidence>
<keyword evidence="3 5" id="KW-1133">Transmembrane helix</keyword>
<evidence type="ECO:0000256" key="3">
    <source>
        <dbReference type="ARBA" id="ARBA00022989"/>
    </source>
</evidence>
<feature type="transmembrane region" description="Helical" evidence="5">
    <location>
        <begin position="32"/>
        <end position="53"/>
    </location>
</feature>
<dbReference type="RefSeq" id="WP_015616555.1">
    <property type="nucleotide sequence ID" value="NC_021182.1"/>
</dbReference>
<dbReference type="Gene3D" id="1.10.3720.10">
    <property type="entry name" value="MetI-like"/>
    <property type="match status" value="1"/>
</dbReference>
<evidence type="ECO:0000256" key="5">
    <source>
        <dbReference type="RuleBase" id="RU363032"/>
    </source>
</evidence>
<reference evidence="7 8" key="1">
    <citation type="submission" date="2012-01" db="EMBL/GenBank/DDBJ databases">
        <title>Complete sequence of chromosome of Clostridium pasteurianum BC1.</title>
        <authorList>
            <consortium name="US DOE Joint Genome Institute"/>
            <person name="Lucas S."/>
            <person name="Han J."/>
            <person name="Lapidus A."/>
            <person name="Cheng J.-F."/>
            <person name="Goodwin L."/>
            <person name="Pitluck S."/>
            <person name="Peters L."/>
            <person name="Mikhailova N."/>
            <person name="Teshima H."/>
            <person name="Detter J.C."/>
            <person name="Han C."/>
            <person name="Tapia R."/>
            <person name="Land M."/>
            <person name="Hauser L."/>
            <person name="Kyrpides N."/>
            <person name="Ivanova N."/>
            <person name="Pagani I."/>
            <person name="Dunn J."/>
            <person name="Taghavi S."/>
            <person name="Francis A."/>
            <person name="van der Lelie D."/>
            <person name="Woyke T."/>
        </authorList>
    </citation>
    <scope>NUCLEOTIDE SEQUENCE [LARGE SCALE GENOMIC DNA]</scope>
    <source>
        <strain evidence="7 8">BC1</strain>
    </source>
</reference>
<dbReference type="EMBL" id="CP003261">
    <property type="protein sequence ID" value="AGK98271.1"/>
    <property type="molecule type" value="Genomic_DNA"/>
</dbReference>
<dbReference type="PROSITE" id="PS50928">
    <property type="entry name" value="ABC_TM1"/>
    <property type="match status" value="1"/>
</dbReference>
<feature type="transmembrane region" description="Helical" evidence="5">
    <location>
        <begin position="203"/>
        <end position="225"/>
    </location>
</feature>
<evidence type="ECO:0000259" key="6">
    <source>
        <dbReference type="PROSITE" id="PS50928"/>
    </source>
</evidence>
<dbReference type="OrthoDB" id="9781724at2"/>
<dbReference type="STRING" id="86416.Clopa_3481"/>
<protein>
    <submittedName>
        <fullName evidence="7">ABC-type tungstate transport system, periplasmic component</fullName>
    </submittedName>
</protein>
<dbReference type="GO" id="GO:0055085">
    <property type="term" value="P:transmembrane transport"/>
    <property type="evidence" value="ECO:0007669"/>
    <property type="project" value="InterPro"/>
</dbReference>
<gene>
    <name evidence="7" type="ORF">Clopa_3481</name>
</gene>
<evidence type="ECO:0000256" key="1">
    <source>
        <dbReference type="ARBA" id="ARBA00004141"/>
    </source>
</evidence>
<dbReference type="AlphaFoldDB" id="R4K987"/>
<dbReference type="PANTHER" id="PTHR43632:SF1">
    <property type="entry name" value="PERMEASE COMPONENT OF TUNGSTATE ABC TRANSPORTER"/>
    <property type="match status" value="1"/>
</dbReference>
<dbReference type="PANTHER" id="PTHR43632">
    <property type="entry name" value="PERMEASE COMPONENT OF TUNGSTATE ABC TRANSPORTER"/>
    <property type="match status" value="1"/>
</dbReference>
<evidence type="ECO:0000313" key="8">
    <source>
        <dbReference type="Proteomes" id="UP000013523"/>
    </source>
</evidence>
<proteinExistence type="inferred from homology"/>
<keyword evidence="2 5" id="KW-0812">Transmembrane</keyword>
<dbReference type="eggNOG" id="COG4662">
    <property type="taxonomic scope" value="Bacteria"/>
</dbReference>
<dbReference type="GO" id="GO:0005886">
    <property type="term" value="C:plasma membrane"/>
    <property type="evidence" value="ECO:0007669"/>
    <property type="project" value="UniProtKB-SubCell"/>
</dbReference>
<feature type="transmembrane region" description="Helical" evidence="5">
    <location>
        <begin position="65"/>
        <end position="86"/>
    </location>
</feature>